<evidence type="ECO:0000313" key="3">
    <source>
        <dbReference type="Proteomes" id="UP000765509"/>
    </source>
</evidence>
<accession>A0A9Q3GP23</accession>
<proteinExistence type="predicted"/>
<sequence>MHCQLFETQLFNLFGDPNEVRRAEKVLDNLRMKEIGNTSLYIAYLISLMSRVVDWGEREYIHVYRRCLESNLLYQLASQPCNLDRLQELMEITLESDTRYHERKKEKGSHKEKKPPVTGVDYFRPPKYSSSKKPHHKKSKKGKNF</sequence>
<dbReference type="AlphaFoldDB" id="A0A9Q3GP23"/>
<dbReference type="EMBL" id="AVOT02003843">
    <property type="protein sequence ID" value="MBW0474743.1"/>
    <property type="molecule type" value="Genomic_DNA"/>
</dbReference>
<name>A0A9Q3GP23_9BASI</name>
<evidence type="ECO:0000256" key="1">
    <source>
        <dbReference type="SAM" id="MobiDB-lite"/>
    </source>
</evidence>
<keyword evidence="3" id="KW-1185">Reference proteome</keyword>
<feature type="compositionally biased region" description="Basic residues" evidence="1">
    <location>
        <begin position="130"/>
        <end position="145"/>
    </location>
</feature>
<organism evidence="2 3">
    <name type="scientific">Austropuccinia psidii MF-1</name>
    <dbReference type="NCBI Taxonomy" id="1389203"/>
    <lineage>
        <taxon>Eukaryota</taxon>
        <taxon>Fungi</taxon>
        <taxon>Dikarya</taxon>
        <taxon>Basidiomycota</taxon>
        <taxon>Pucciniomycotina</taxon>
        <taxon>Pucciniomycetes</taxon>
        <taxon>Pucciniales</taxon>
        <taxon>Sphaerophragmiaceae</taxon>
        <taxon>Austropuccinia</taxon>
    </lineage>
</organism>
<feature type="region of interest" description="Disordered" evidence="1">
    <location>
        <begin position="100"/>
        <end position="145"/>
    </location>
</feature>
<gene>
    <name evidence="2" type="ORF">O181_014458</name>
</gene>
<evidence type="ECO:0000313" key="2">
    <source>
        <dbReference type="EMBL" id="MBW0474743.1"/>
    </source>
</evidence>
<reference evidence="2" key="1">
    <citation type="submission" date="2021-03" db="EMBL/GenBank/DDBJ databases">
        <title>Draft genome sequence of rust myrtle Austropuccinia psidii MF-1, a brazilian biotype.</title>
        <authorList>
            <person name="Quecine M.C."/>
            <person name="Pachon D.M.R."/>
            <person name="Bonatelli M.L."/>
            <person name="Correr F.H."/>
            <person name="Franceschini L.M."/>
            <person name="Leite T.F."/>
            <person name="Margarido G.R.A."/>
            <person name="Almeida C.A."/>
            <person name="Ferrarezi J.A."/>
            <person name="Labate C.A."/>
        </authorList>
    </citation>
    <scope>NUCLEOTIDE SEQUENCE</scope>
    <source>
        <strain evidence="2">MF-1</strain>
    </source>
</reference>
<comment type="caution">
    <text evidence="2">The sequence shown here is derived from an EMBL/GenBank/DDBJ whole genome shotgun (WGS) entry which is preliminary data.</text>
</comment>
<dbReference type="Proteomes" id="UP000765509">
    <property type="component" value="Unassembled WGS sequence"/>
</dbReference>
<protein>
    <submittedName>
        <fullName evidence="2">Uncharacterized protein</fullName>
    </submittedName>
</protein>